<comment type="subunit">
    <text evidence="3">Monomer.</text>
</comment>
<evidence type="ECO:0000256" key="5">
    <source>
        <dbReference type="ARBA" id="ARBA00022448"/>
    </source>
</evidence>
<feature type="domain" description="MD-2-related lipid-recognition" evidence="9">
    <location>
        <begin position="40"/>
        <end position="162"/>
    </location>
</feature>
<keyword evidence="6 8" id="KW-0732">Signal</keyword>
<evidence type="ECO:0000256" key="3">
    <source>
        <dbReference type="ARBA" id="ARBA00011245"/>
    </source>
</evidence>
<dbReference type="InterPro" id="IPR003172">
    <property type="entry name" value="ML_dom"/>
</dbReference>
<dbReference type="Gene3D" id="2.70.220.10">
    <property type="entry name" value="Ganglioside GM2 activator"/>
    <property type="match status" value="2"/>
</dbReference>
<organism evidence="10 11">
    <name type="scientific">Serendipita indica (strain DSM 11827)</name>
    <name type="common">Root endophyte fungus</name>
    <name type="synonym">Piriformospora indica</name>
    <dbReference type="NCBI Taxonomy" id="1109443"/>
    <lineage>
        <taxon>Eukaryota</taxon>
        <taxon>Fungi</taxon>
        <taxon>Dikarya</taxon>
        <taxon>Basidiomycota</taxon>
        <taxon>Agaricomycotina</taxon>
        <taxon>Agaricomycetes</taxon>
        <taxon>Sebacinales</taxon>
        <taxon>Serendipitaceae</taxon>
        <taxon>Serendipita</taxon>
    </lineage>
</organism>
<reference evidence="10 11" key="1">
    <citation type="journal article" date="2011" name="PLoS Pathog.">
        <title>Endophytic Life Strategies Decoded by Genome and Transcriptome Analyses of the Mutualistic Root Symbiont Piriformospora indica.</title>
        <authorList>
            <person name="Zuccaro A."/>
            <person name="Lahrmann U."/>
            <person name="Guldener U."/>
            <person name="Langen G."/>
            <person name="Pfiffi S."/>
            <person name="Biedenkopf D."/>
            <person name="Wong P."/>
            <person name="Samans B."/>
            <person name="Grimm C."/>
            <person name="Basiewicz M."/>
            <person name="Murat C."/>
            <person name="Martin F."/>
            <person name="Kogel K.H."/>
        </authorList>
    </citation>
    <scope>NUCLEOTIDE SEQUENCE [LARGE SCALE GENOMIC DNA]</scope>
    <source>
        <strain evidence="10 11">DSM 11827</strain>
    </source>
</reference>
<dbReference type="FunCoup" id="G4TT50">
    <property type="interactions" value="1"/>
</dbReference>
<evidence type="ECO:0000256" key="8">
    <source>
        <dbReference type="SAM" id="SignalP"/>
    </source>
</evidence>
<feature type="signal peptide" evidence="8">
    <location>
        <begin position="1"/>
        <end position="18"/>
    </location>
</feature>
<dbReference type="InParanoid" id="G4TT50"/>
<evidence type="ECO:0000256" key="7">
    <source>
        <dbReference type="ARBA" id="ARBA00023055"/>
    </source>
</evidence>
<keyword evidence="5" id="KW-0813">Transport</keyword>
<evidence type="ECO:0000313" key="11">
    <source>
        <dbReference type="Proteomes" id="UP000007148"/>
    </source>
</evidence>
<evidence type="ECO:0000313" key="10">
    <source>
        <dbReference type="EMBL" id="CCA74493.1"/>
    </source>
</evidence>
<dbReference type="STRING" id="1109443.G4TT50"/>
<evidence type="ECO:0000256" key="4">
    <source>
        <dbReference type="ARBA" id="ARBA00016056"/>
    </source>
</evidence>
<dbReference type="SMART" id="SM00737">
    <property type="entry name" value="ML"/>
    <property type="match status" value="1"/>
</dbReference>
<dbReference type="GO" id="GO:0032934">
    <property type="term" value="F:sterol binding"/>
    <property type="evidence" value="ECO:0007669"/>
    <property type="project" value="InterPro"/>
</dbReference>
<dbReference type="Pfam" id="PF02221">
    <property type="entry name" value="E1_DerP2_DerF2"/>
    <property type="match status" value="1"/>
</dbReference>
<comment type="function">
    <text evidence="1">Catalyzes the intermembrane transfer of phosphatidylglycerol and phosphatidylinositol.</text>
</comment>
<evidence type="ECO:0000256" key="6">
    <source>
        <dbReference type="ARBA" id="ARBA00022729"/>
    </source>
</evidence>
<evidence type="ECO:0000256" key="1">
    <source>
        <dbReference type="ARBA" id="ARBA00002053"/>
    </source>
</evidence>
<evidence type="ECO:0000259" key="9">
    <source>
        <dbReference type="SMART" id="SM00737"/>
    </source>
</evidence>
<dbReference type="InterPro" id="IPR014756">
    <property type="entry name" value="Ig_E-set"/>
</dbReference>
<dbReference type="PANTHER" id="PTHR11306:SF0">
    <property type="entry name" value="PHOSPHATIDYLGLYCEROL_PHOSPHATIDYLINOSITOL TRANSFER PROTEIN"/>
    <property type="match status" value="1"/>
</dbReference>
<dbReference type="InterPro" id="IPR039670">
    <property type="entry name" value="NPC2-like"/>
</dbReference>
<keyword evidence="7" id="KW-0445">Lipid transport</keyword>
<dbReference type="PANTHER" id="PTHR11306">
    <property type="entry name" value="NIEMANN PICK TYPE C2 PROTEIN NPC2-RELATED"/>
    <property type="match status" value="1"/>
</dbReference>
<sequence length="172" mass="18819">MLSKLLLTAFLGAQIVAGSVIVQKNAENAMPLAPPERWSYEDCGSPDDLIELHSISIKPDPPKPGEDLEVTAKGYVKQTLDEGTYADVLVKIGLIKLLQKRFDVCEEARNANATIQCPVEPGEYTVVQTVSLPKEIPPAKFSVNVRAYSPDDEDAVCVNIKVDFTPHRGGLW</sequence>
<dbReference type="SUPFAM" id="SSF81296">
    <property type="entry name" value="E set domains"/>
    <property type="match status" value="1"/>
</dbReference>
<dbReference type="SMR" id="G4TT50"/>
<dbReference type="Proteomes" id="UP000007148">
    <property type="component" value="Unassembled WGS sequence"/>
</dbReference>
<dbReference type="EMBL" id="CAFZ01000319">
    <property type="protein sequence ID" value="CCA74493.1"/>
    <property type="molecule type" value="Genomic_DNA"/>
</dbReference>
<comment type="caution">
    <text evidence="10">The sequence shown here is derived from an EMBL/GenBank/DDBJ whole genome shotgun (WGS) entry which is preliminary data.</text>
</comment>
<dbReference type="FunFam" id="2.70.220.10:FF:000004">
    <property type="entry name" value="Related to phosphatidylglycerol/phosphatidylinositol transfer protein"/>
    <property type="match status" value="1"/>
</dbReference>
<dbReference type="OMA" id="ASKYSYW"/>
<feature type="chain" id="PRO_5003469396" description="Phosphatidylglycerol/phosphatidylinositol transfer protein" evidence="8">
    <location>
        <begin position="19"/>
        <end position="172"/>
    </location>
</feature>
<dbReference type="HOGENOM" id="CLU_097982_3_0_1"/>
<keyword evidence="11" id="KW-1185">Reference proteome</keyword>
<accession>G4TT50</accession>
<gene>
    <name evidence="10" type="ORF">PIIN_08445</name>
</gene>
<dbReference type="InterPro" id="IPR033917">
    <property type="entry name" value="ML_PG-PI_TP"/>
</dbReference>
<name>G4TT50_SERID</name>
<dbReference type="AlphaFoldDB" id="G4TT50"/>
<dbReference type="CDD" id="cd00917">
    <property type="entry name" value="PG-PI_TP"/>
    <property type="match status" value="1"/>
</dbReference>
<dbReference type="eggNOG" id="KOG4680">
    <property type="taxonomic scope" value="Eukaryota"/>
</dbReference>
<evidence type="ECO:0000256" key="2">
    <source>
        <dbReference type="ARBA" id="ARBA00006370"/>
    </source>
</evidence>
<dbReference type="OrthoDB" id="6409159at2759"/>
<dbReference type="InterPro" id="IPR036846">
    <property type="entry name" value="GM2-AP_sf"/>
</dbReference>
<proteinExistence type="inferred from homology"/>
<protein>
    <recommendedName>
        <fullName evidence="4">Phosphatidylglycerol/phosphatidylinositol transfer protein</fullName>
    </recommendedName>
</protein>
<dbReference type="GO" id="GO:0032366">
    <property type="term" value="P:intracellular sterol transport"/>
    <property type="evidence" value="ECO:0007669"/>
    <property type="project" value="InterPro"/>
</dbReference>
<comment type="similarity">
    <text evidence="2">Belongs to the NPC2 family.</text>
</comment>